<name>A0ABQ9HWV3_9NEOP</name>
<dbReference type="Gene3D" id="2.10.25.10">
    <property type="entry name" value="Laminin"/>
    <property type="match status" value="3"/>
</dbReference>
<dbReference type="SMART" id="SM00179">
    <property type="entry name" value="EGF_CA"/>
    <property type="match status" value="3"/>
</dbReference>
<dbReference type="SMART" id="SM00181">
    <property type="entry name" value="EGF"/>
    <property type="match status" value="4"/>
</dbReference>
<dbReference type="PRINTS" id="PR00010">
    <property type="entry name" value="EGFBLOOD"/>
</dbReference>
<dbReference type="PANTHER" id="PTHR24033">
    <property type="entry name" value="EGF-LIKE DOMAIN-CONTAINING PROTEIN"/>
    <property type="match status" value="1"/>
</dbReference>
<accession>A0ABQ9HWV3</accession>
<evidence type="ECO:0000259" key="3">
    <source>
        <dbReference type="PROSITE" id="PS50026"/>
    </source>
</evidence>
<dbReference type="SUPFAM" id="SSF57196">
    <property type="entry name" value="EGF/Laminin"/>
    <property type="match status" value="3"/>
</dbReference>
<dbReference type="InterPro" id="IPR000742">
    <property type="entry name" value="EGF"/>
</dbReference>
<dbReference type="PROSITE" id="PS00022">
    <property type="entry name" value="EGF_1"/>
    <property type="match status" value="2"/>
</dbReference>
<dbReference type="CDD" id="cd00054">
    <property type="entry name" value="EGF_CA"/>
    <property type="match status" value="3"/>
</dbReference>
<feature type="domain" description="EGF-like" evidence="3">
    <location>
        <begin position="375"/>
        <end position="411"/>
    </location>
</feature>
<dbReference type="InterPro" id="IPR000152">
    <property type="entry name" value="EGF-type_Asp/Asn_hydroxyl_site"/>
</dbReference>
<evidence type="ECO:0000313" key="5">
    <source>
        <dbReference type="Proteomes" id="UP001159363"/>
    </source>
</evidence>
<dbReference type="PANTHER" id="PTHR24033:SF224">
    <property type="entry name" value="C-TYPE LECTIN"/>
    <property type="match status" value="1"/>
</dbReference>
<dbReference type="Proteomes" id="UP001159363">
    <property type="component" value="Chromosome 3"/>
</dbReference>
<gene>
    <name evidence="4" type="ORF">PR048_008351</name>
</gene>
<reference evidence="4 5" key="1">
    <citation type="submission" date="2023-02" db="EMBL/GenBank/DDBJ databases">
        <title>LHISI_Scaffold_Assembly.</title>
        <authorList>
            <person name="Stuart O.P."/>
            <person name="Cleave R."/>
            <person name="Magrath M.J.L."/>
            <person name="Mikheyev A.S."/>
        </authorList>
    </citation>
    <scope>NUCLEOTIDE SEQUENCE [LARGE SCALE GENOMIC DNA]</scope>
    <source>
        <strain evidence="4">Daus_M_001</strain>
        <tissue evidence="4">Leg muscle</tissue>
    </source>
</reference>
<feature type="domain" description="EGF-like" evidence="3">
    <location>
        <begin position="75"/>
        <end position="111"/>
    </location>
</feature>
<dbReference type="InterPro" id="IPR018097">
    <property type="entry name" value="EGF_Ca-bd_CS"/>
</dbReference>
<dbReference type="InterPro" id="IPR051830">
    <property type="entry name" value="NOTCH_homolog"/>
</dbReference>
<keyword evidence="1 2" id="KW-1015">Disulfide bond</keyword>
<evidence type="ECO:0000313" key="4">
    <source>
        <dbReference type="EMBL" id="KAJ8888857.1"/>
    </source>
</evidence>
<dbReference type="PROSITE" id="PS00010">
    <property type="entry name" value="ASX_HYDROXYL"/>
    <property type="match status" value="3"/>
</dbReference>
<dbReference type="EMBL" id="JARBHB010000003">
    <property type="protein sequence ID" value="KAJ8888857.1"/>
    <property type="molecule type" value="Genomic_DNA"/>
</dbReference>
<sequence>MSYNACMRFAGSVCEEEVDGCESSPCLHGGSCTNQGPNYTCSCPPGFTGVSCEVRWLSLLHKASTPPHAVHKSNEVDECESSPCLNGGSCEDSINEYVCLCTDGFQGAEVSMEKRRNARAGETGYTRENTPTSGIVRHDFTYENPGATHPGIESGSLRREAIAPAASLRHEKLNGLILHRLLRDWYQQGNDFFERRSNSIIAIDLFGWAAYGIIAVICYGHGTNATINFFECSIYSSAAINDFRHDVYSTIDFFEWVIYSIAVIGDFVKASLLTAYTKSPFCAVKHYCNGHMQFMQGVTMKELIEICKGCKDDHEDSINRNLHGDSVDSEDDDDSLDDPTLFTNEFHSTSDVKNAEDRRERGTCCMFAGDRCEEDMDECEAAPCMNEATCVDGVASYSCECRQGYVGTHCEDAWTDPCAVQPCDHGATCLSDDNVTYTPAEVLLSGNCYASCKRSLTSLVSEEIWAALNSEVLRVNEENPPISGIVRHYSHLRKPVSDPAGLNPVRLGGRRWDSSSVSHLWDLGKIPAGLHPDPRVCETWRMLPVATGFSQRTPVTTAITFRCFSAFSLTTSRLQPFHASNFLSRDIRPQIAARFINRKIAKGPFHTRSSIIFPLRSGRVLLNLQLYSASPGNSLCFNLRPDIFELGSCEQENGVSEGENLTVTEALETYGRRVTRKQAVICGREAHDKIPANEKQGHCDVSPTQSQLRQPDKRRFYLYFPPMSDSSVREKNLVGRSVPYHMSSSQLLSPATFPSISRDFPLGRAKKPASRRCAIGAHRNQHQPSNNHLLIVRRFTNLRPAICHAHTDCLPTIKGQLVGHLTTMI</sequence>
<evidence type="ECO:0000256" key="2">
    <source>
        <dbReference type="PROSITE-ProRule" id="PRU00076"/>
    </source>
</evidence>
<feature type="domain" description="EGF-like" evidence="3">
    <location>
        <begin position="17"/>
        <end position="53"/>
    </location>
</feature>
<organism evidence="4 5">
    <name type="scientific">Dryococelus australis</name>
    <dbReference type="NCBI Taxonomy" id="614101"/>
    <lineage>
        <taxon>Eukaryota</taxon>
        <taxon>Metazoa</taxon>
        <taxon>Ecdysozoa</taxon>
        <taxon>Arthropoda</taxon>
        <taxon>Hexapoda</taxon>
        <taxon>Insecta</taxon>
        <taxon>Pterygota</taxon>
        <taxon>Neoptera</taxon>
        <taxon>Polyneoptera</taxon>
        <taxon>Phasmatodea</taxon>
        <taxon>Verophasmatodea</taxon>
        <taxon>Anareolatae</taxon>
        <taxon>Phasmatidae</taxon>
        <taxon>Eurycanthinae</taxon>
        <taxon>Dryococelus</taxon>
    </lineage>
</organism>
<dbReference type="Pfam" id="PF00008">
    <property type="entry name" value="EGF"/>
    <property type="match status" value="3"/>
</dbReference>
<feature type="disulfide bond" evidence="2">
    <location>
        <begin position="401"/>
        <end position="410"/>
    </location>
</feature>
<keyword evidence="2" id="KW-0245">EGF-like domain</keyword>
<dbReference type="PROSITE" id="PS50026">
    <property type="entry name" value="EGF_3"/>
    <property type="match status" value="3"/>
</dbReference>
<proteinExistence type="predicted"/>
<dbReference type="InterPro" id="IPR001881">
    <property type="entry name" value="EGF-like_Ca-bd_dom"/>
</dbReference>
<keyword evidence="5" id="KW-1185">Reference proteome</keyword>
<evidence type="ECO:0000256" key="1">
    <source>
        <dbReference type="ARBA" id="ARBA00023157"/>
    </source>
</evidence>
<dbReference type="PROSITE" id="PS01187">
    <property type="entry name" value="EGF_CA"/>
    <property type="match status" value="2"/>
</dbReference>
<dbReference type="PROSITE" id="PS01186">
    <property type="entry name" value="EGF_2"/>
    <property type="match status" value="2"/>
</dbReference>
<feature type="disulfide bond" evidence="2">
    <location>
        <begin position="43"/>
        <end position="52"/>
    </location>
</feature>
<comment type="caution">
    <text evidence="4">The sequence shown here is derived from an EMBL/GenBank/DDBJ whole genome shotgun (WGS) entry which is preliminary data.</text>
</comment>
<protein>
    <recommendedName>
        <fullName evidence="3">EGF-like domain-containing protein</fullName>
    </recommendedName>
</protein>
<comment type="caution">
    <text evidence="2">Lacks conserved residue(s) required for the propagation of feature annotation.</text>
</comment>